<accession>A0AAW9S9Y1</accession>
<comment type="caution">
    <text evidence="2">The sequence shown here is derived from an EMBL/GenBank/DDBJ whole genome shotgun (WGS) entry which is preliminary data.</text>
</comment>
<dbReference type="AlphaFoldDB" id="A0AAW9S9Y1"/>
<evidence type="ECO:0000313" key="2">
    <source>
        <dbReference type="EMBL" id="MEN7549789.1"/>
    </source>
</evidence>
<dbReference type="PANTHER" id="PTHR45947:SF3">
    <property type="entry name" value="SULFOQUINOVOSYL TRANSFERASE SQD2"/>
    <property type="match status" value="1"/>
</dbReference>
<protein>
    <submittedName>
        <fullName evidence="2">Glycosyltransferase family 4 protein</fullName>
        <ecNumber evidence="2">2.4.-.-</ecNumber>
    </submittedName>
</protein>
<dbReference type="EC" id="2.4.-.-" evidence="2"/>
<keyword evidence="2" id="KW-0328">Glycosyltransferase</keyword>
<keyword evidence="3" id="KW-1185">Reference proteome</keyword>
<organism evidence="2 3">
    <name type="scientific">Rapidithrix thailandica</name>
    <dbReference type="NCBI Taxonomy" id="413964"/>
    <lineage>
        <taxon>Bacteria</taxon>
        <taxon>Pseudomonadati</taxon>
        <taxon>Bacteroidota</taxon>
        <taxon>Cytophagia</taxon>
        <taxon>Cytophagales</taxon>
        <taxon>Flammeovirgaceae</taxon>
        <taxon>Rapidithrix</taxon>
    </lineage>
</organism>
<dbReference type="EMBL" id="JBDKWZ010000010">
    <property type="protein sequence ID" value="MEN7549789.1"/>
    <property type="molecule type" value="Genomic_DNA"/>
</dbReference>
<keyword evidence="2" id="KW-0808">Transferase</keyword>
<dbReference type="Gene3D" id="3.40.50.2000">
    <property type="entry name" value="Glycogen Phosphorylase B"/>
    <property type="match status" value="2"/>
</dbReference>
<name>A0AAW9S9Y1_9BACT</name>
<dbReference type="PANTHER" id="PTHR45947">
    <property type="entry name" value="SULFOQUINOVOSYL TRANSFERASE SQD2"/>
    <property type="match status" value="1"/>
</dbReference>
<dbReference type="Proteomes" id="UP001403385">
    <property type="component" value="Unassembled WGS sequence"/>
</dbReference>
<dbReference type="InterPro" id="IPR050194">
    <property type="entry name" value="Glycosyltransferase_grp1"/>
</dbReference>
<dbReference type="InterPro" id="IPR001296">
    <property type="entry name" value="Glyco_trans_1"/>
</dbReference>
<dbReference type="GO" id="GO:0016757">
    <property type="term" value="F:glycosyltransferase activity"/>
    <property type="evidence" value="ECO:0007669"/>
    <property type="project" value="UniProtKB-KW"/>
</dbReference>
<reference evidence="2 3" key="1">
    <citation type="submission" date="2024-04" db="EMBL/GenBank/DDBJ databases">
        <title>Novel genus in family Flammeovirgaceae.</title>
        <authorList>
            <person name="Nguyen T.H."/>
            <person name="Vuong T.Q."/>
            <person name="Le H."/>
            <person name="Kim S.-G."/>
        </authorList>
    </citation>
    <scope>NUCLEOTIDE SEQUENCE [LARGE SCALE GENOMIC DNA]</scope>
    <source>
        <strain evidence="2 3">JCM 23209</strain>
    </source>
</reference>
<proteinExistence type="predicted"/>
<evidence type="ECO:0000259" key="1">
    <source>
        <dbReference type="Pfam" id="PF00534"/>
    </source>
</evidence>
<dbReference type="RefSeq" id="WP_346822567.1">
    <property type="nucleotide sequence ID" value="NZ_JBDKWZ010000010.1"/>
</dbReference>
<sequence>MKQALKNILVSHQGKQYVHQLCYALQKKGLLQGFITSIWYKPDSLLFRLASRLPKAFYNKLVHSFKKRSFAPLDLSLISQYPYYEFFRQLAGNVLKVRGERGVFFCERKHDKYVSQQLDKYRPDIFIGYEKSSLLSFKKAKTLGAVTVLDLAQVHYEYIRYLRDHYAPFKAIIHSEKLFDAINTVKGAEYKEADYIMALSSFAKDTLVQQGIPQEKVYTVNLGFDPARFKLKSHYRKEGVFKILFVGTITKRKGIQVLLEAFKSLDLPGVELTMVGPMYDGQDVFDQYKGMFTYVPFLHHEELVKYYQDADLFVFPSLLDSWAMTVLEAMACGTPVIVSENTGAKDAVKKGGGEILPIDNVPLLKEKITHFYQNRNALESLGKEAHEIAQEYSWEQYYARIAEVMEEIWAKKQRKVQIEA</sequence>
<evidence type="ECO:0000313" key="3">
    <source>
        <dbReference type="Proteomes" id="UP001403385"/>
    </source>
</evidence>
<feature type="domain" description="Glycosyl transferase family 1" evidence="1">
    <location>
        <begin position="233"/>
        <end position="386"/>
    </location>
</feature>
<dbReference type="Pfam" id="PF00534">
    <property type="entry name" value="Glycos_transf_1"/>
    <property type="match status" value="1"/>
</dbReference>
<dbReference type="CDD" id="cd03801">
    <property type="entry name" value="GT4_PimA-like"/>
    <property type="match status" value="1"/>
</dbReference>
<dbReference type="SUPFAM" id="SSF53756">
    <property type="entry name" value="UDP-Glycosyltransferase/glycogen phosphorylase"/>
    <property type="match status" value="1"/>
</dbReference>
<gene>
    <name evidence="2" type="ORF">AAG747_17830</name>
</gene>